<dbReference type="InterPro" id="IPR038354">
    <property type="entry name" value="VKOR_sf"/>
</dbReference>
<keyword evidence="3 11" id="KW-0812">Transmembrane</keyword>
<keyword evidence="7 11" id="KW-0472">Membrane</keyword>
<keyword evidence="5 11" id="KW-1133">Transmembrane helix</keyword>
<dbReference type="GO" id="GO:0048038">
    <property type="term" value="F:quinone binding"/>
    <property type="evidence" value="ECO:0007669"/>
    <property type="project" value="UniProtKB-KW"/>
</dbReference>
<keyword evidence="8" id="KW-1015">Disulfide bond</keyword>
<evidence type="ECO:0000256" key="11">
    <source>
        <dbReference type="SAM" id="Phobius"/>
    </source>
</evidence>
<evidence type="ECO:0000313" key="13">
    <source>
        <dbReference type="EMBL" id="KAL3838872.1"/>
    </source>
</evidence>
<organism evidence="13 14">
    <name type="scientific">Penstemon smallii</name>
    <dbReference type="NCBI Taxonomy" id="265156"/>
    <lineage>
        <taxon>Eukaryota</taxon>
        <taxon>Viridiplantae</taxon>
        <taxon>Streptophyta</taxon>
        <taxon>Embryophyta</taxon>
        <taxon>Tracheophyta</taxon>
        <taxon>Spermatophyta</taxon>
        <taxon>Magnoliopsida</taxon>
        <taxon>eudicotyledons</taxon>
        <taxon>Gunneridae</taxon>
        <taxon>Pentapetalae</taxon>
        <taxon>asterids</taxon>
        <taxon>lamiids</taxon>
        <taxon>Lamiales</taxon>
        <taxon>Plantaginaceae</taxon>
        <taxon>Cheloneae</taxon>
        <taxon>Penstemon</taxon>
    </lineage>
</organism>
<evidence type="ECO:0000256" key="4">
    <source>
        <dbReference type="ARBA" id="ARBA00022719"/>
    </source>
</evidence>
<comment type="similarity">
    <text evidence="2">Belongs to the VKOR family.</text>
</comment>
<dbReference type="InterPro" id="IPR044698">
    <property type="entry name" value="VKOR/LTO1"/>
</dbReference>
<feature type="transmembrane region" description="Helical" evidence="11">
    <location>
        <begin position="200"/>
        <end position="223"/>
    </location>
</feature>
<feature type="region of interest" description="Disordered" evidence="10">
    <location>
        <begin position="59"/>
        <end position="79"/>
    </location>
</feature>
<reference evidence="13 14" key="1">
    <citation type="submission" date="2024-12" db="EMBL/GenBank/DDBJ databases">
        <title>The unique morphological basis and parallel evolutionary history of personate flowers in Penstemon.</title>
        <authorList>
            <person name="Depatie T.H."/>
            <person name="Wessinger C.A."/>
        </authorList>
    </citation>
    <scope>NUCLEOTIDE SEQUENCE [LARGE SCALE GENOMIC DNA]</scope>
    <source>
        <strain evidence="13">WTNN_2</strain>
        <tissue evidence="13">Leaf</tissue>
    </source>
</reference>
<dbReference type="SUPFAM" id="SSF52833">
    <property type="entry name" value="Thioredoxin-like"/>
    <property type="match status" value="1"/>
</dbReference>
<dbReference type="PANTHER" id="PTHR34573">
    <property type="entry name" value="VKC DOMAIN-CONTAINING PROTEIN"/>
    <property type="match status" value="1"/>
</dbReference>
<protein>
    <recommendedName>
        <fullName evidence="12">Vitamin K epoxide reductase domain-containing protein</fullName>
    </recommendedName>
</protein>
<dbReference type="CDD" id="cd12916">
    <property type="entry name" value="VKOR_1"/>
    <property type="match status" value="1"/>
</dbReference>
<proteinExistence type="inferred from homology"/>
<dbReference type="AlphaFoldDB" id="A0ABD3TQ35"/>
<dbReference type="Gene3D" id="3.40.30.10">
    <property type="entry name" value="Glutaredoxin"/>
    <property type="match status" value="1"/>
</dbReference>
<dbReference type="SMART" id="SM00756">
    <property type="entry name" value="VKc"/>
    <property type="match status" value="1"/>
</dbReference>
<evidence type="ECO:0000256" key="7">
    <source>
        <dbReference type="ARBA" id="ARBA00023136"/>
    </source>
</evidence>
<evidence type="ECO:0000256" key="1">
    <source>
        <dbReference type="ARBA" id="ARBA00004141"/>
    </source>
</evidence>
<keyword evidence="14" id="KW-1185">Reference proteome</keyword>
<dbReference type="PANTHER" id="PTHR34573:SF1">
    <property type="entry name" value="VITAMIN K EPOXIDE REDUCTASE DOMAIN-CONTAINING PROTEIN"/>
    <property type="match status" value="1"/>
</dbReference>
<feature type="domain" description="Vitamin K epoxide reductase" evidence="12">
    <location>
        <begin position="86"/>
        <end position="226"/>
    </location>
</feature>
<sequence>MATATTTTTGGGFFSTSSFSPHTSPLFPISYHIKKGVWKQKLLLLRLNCVSKSSKSSVESESDTASSSPPLFEPSSPSIDDDRGTDLAAYNWCAALGGVGFLETAYLSYLKFTDTDAFCPTGGASCTTILTSGYSYVFGFPLPLFGMLAYGLVTTIGLQLGAKKMAFGLDKTDGELIILGTTTSMATASAYFLYILSTEFSGESCLYCLTSAVLSFSLFFITLKNLGSDKIIKTLGSQLCIASLVVLALSASYKTVQPVSSSLAENEIPYVATEITKESSPLAISLARHLHSIGAKLYGAFWCSHCLDQKEMFGREAAKILDYVECFPNGVKQGTKMADACYDIKIEGFPTWEINGQVLSGEKQLSELAILSGMKPEDLSQQN</sequence>
<dbReference type="Gene3D" id="1.20.1440.130">
    <property type="entry name" value="VKOR domain"/>
    <property type="match status" value="1"/>
</dbReference>
<keyword evidence="6" id="KW-0560">Oxidoreductase</keyword>
<dbReference type="GO" id="GO:0016491">
    <property type="term" value="F:oxidoreductase activity"/>
    <property type="evidence" value="ECO:0007669"/>
    <property type="project" value="UniProtKB-KW"/>
</dbReference>
<evidence type="ECO:0000313" key="14">
    <source>
        <dbReference type="Proteomes" id="UP001634393"/>
    </source>
</evidence>
<evidence type="ECO:0000259" key="12">
    <source>
        <dbReference type="SMART" id="SM00756"/>
    </source>
</evidence>
<feature type="transmembrane region" description="Helical" evidence="11">
    <location>
        <begin position="176"/>
        <end position="194"/>
    </location>
</feature>
<evidence type="ECO:0000256" key="6">
    <source>
        <dbReference type="ARBA" id="ARBA00023002"/>
    </source>
</evidence>
<keyword evidence="4" id="KW-0874">Quinone</keyword>
<feature type="compositionally biased region" description="Low complexity" evidence="10">
    <location>
        <begin position="59"/>
        <end position="78"/>
    </location>
</feature>
<dbReference type="GO" id="GO:0016020">
    <property type="term" value="C:membrane"/>
    <property type="evidence" value="ECO:0007669"/>
    <property type="project" value="UniProtKB-SubCell"/>
</dbReference>
<comment type="caution">
    <text evidence="13">The sequence shown here is derived from an EMBL/GenBank/DDBJ whole genome shotgun (WGS) entry which is preliminary data.</text>
</comment>
<evidence type="ECO:0000256" key="8">
    <source>
        <dbReference type="ARBA" id="ARBA00023157"/>
    </source>
</evidence>
<dbReference type="Proteomes" id="UP001634393">
    <property type="component" value="Unassembled WGS sequence"/>
</dbReference>
<keyword evidence="9" id="KW-0676">Redox-active center</keyword>
<accession>A0ABD3TQ35</accession>
<comment type="subcellular location">
    <subcellularLocation>
        <location evidence="1">Membrane</location>
        <topology evidence="1">Multi-pass membrane protein</topology>
    </subcellularLocation>
</comment>
<dbReference type="EMBL" id="JBJXBP010000003">
    <property type="protein sequence ID" value="KAL3838872.1"/>
    <property type="molecule type" value="Genomic_DNA"/>
</dbReference>
<dbReference type="InterPro" id="IPR036249">
    <property type="entry name" value="Thioredoxin-like_sf"/>
</dbReference>
<gene>
    <name evidence="13" type="ORF">ACJIZ3_023463</name>
</gene>
<evidence type="ECO:0000256" key="10">
    <source>
        <dbReference type="SAM" id="MobiDB-lite"/>
    </source>
</evidence>
<feature type="transmembrane region" description="Helical" evidence="11">
    <location>
        <begin position="134"/>
        <end position="156"/>
    </location>
</feature>
<dbReference type="InterPro" id="IPR012932">
    <property type="entry name" value="VKOR"/>
</dbReference>
<evidence type="ECO:0000256" key="3">
    <source>
        <dbReference type="ARBA" id="ARBA00022692"/>
    </source>
</evidence>
<dbReference type="Pfam" id="PF07884">
    <property type="entry name" value="VKOR"/>
    <property type="match status" value="1"/>
</dbReference>
<evidence type="ECO:0000256" key="5">
    <source>
        <dbReference type="ARBA" id="ARBA00022989"/>
    </source>
</evidence>
<name>A0ABD3TQ35_9LAMI</name>
<evidence type="ECO:0000256" key="9">
    <source>
        <dbReference type="ARBA" id="ARBA00023284"/>
    </source>
</evidence>
<evidence type="ECO:0000256" key="2">
    <source>
        <dbReference type="ARBA" id="ARBA00006214"/>
    </source>
</evidence>